<evidence type="ECO:0000256" key="14">
    <source>
        <dbReference type="ARBA" id="ARBA00030669"/>
    </source>
</evidence>
<dbReference type="GO" id="GO:0098621">
    <property type="term" value="F:O-phosphoseryl-tRNA(Sec) selenium transferase activity"/>
    <property type="evidence" value="ECO:0007669"/>
    <property type="project" value="UniProtKB-EC"/>
</dbReference>
<keyword evidence="8" id="KW-0808">Transferase</keyword>
<evidence type="ECO:0000256" key="11">
    <source>
        <dbReference type="ARBA" id="ARBA00022917"/>
    </source>
</evidence>
<protein>
    <recommendedName>
        <fullName evidence="6">O-phosphoseryl-tRNA(Sec) selenium transferase</fullName>
        <ecNumber evidence="5">2.9.1.2</ecNumber>
    </recommendedName>
    <alternativeName>
        <fullName evidence="14">Selenocysteine synthase</fullName>
    </alternativeName>
    <alternativeName>
        <fullName evidence="15">Selenocysteinyl-tRNA(Sec) synthase</fullName>
    </alternativeName>
    <alternativeName>
        <fullName evidence="16">Sep-tRNA:Sec-tRNA synthase</fullName>
    </alternativeName>
</protein>
<evidence type="ECO:0000256" key="12">
    <source>
        <dbReference type="ARBA" id="ARBA00023266"/>
    </source>
</evidence>
<dbReference type="EC" id="2.9.1.2" evidence="5"/>
<feature type="compositionally biased region" description="Low complexity" evidence="18">
    <location>
        <begin position="473"/>
        <end position="495"/>
    </location>
</feature>
<evidence type="ECO:0000313" key="19">
    <source>
        <dbReference type="EMBL" id="KAF6216867.1"/>
    </source>
</evidence>
<evidence type="ECO:0000256" key="17">
    <source>
        <dbReference type="ARBA" id="ARBA00048808"/>
    </source>
</evidence>
<proteinExistence type="inferred from homology"/>
<comment type="caution">
    <text evidence="19">The sequence shown here is derived from an EMBL/GenBank/DDBJ whole genome shotgun (WGS) entry which is preliminary data.</text>
</comment>
<dbReference type="InterPro" id="IPR015424">
    <property type="entry name" value="PyrdxlP-dep_Trfase"/>
</dbReference>
<evidence type="ECO:0000256" key="13">
    <source>
        <dbReference type="ARBA" id="ARBA00026053"/>
    </source>
</evidence>
<dbReference type="InterPro" id="IPR019872">
    <property type="entry name" value="Sec-tRNA_Se_transferase"/>
</dbReference>
<comment type="function">
    <text evidence="2">Converts O-phosphoseryl-tRNA(Sec) to selenocysteinyl-tRNA(Sec) required for selenoprotein biosynthesis.</text>
</comment>
<keyword evidence="10" id="KW-0663">Pyridoxal phosphate</keyword>
<dbReference type="PANTHER" id="PTHR12944">
    <property type="entry name" value="SOLUBLE LIVER ANTIGEN/LIVER PANCREAS ANTIGEN"/>
    <property type="match status" value="1"/>
</dbReference>
<evidence type="ECO:0000256" key="6">
    <source>
        <dbReference type="ARBA" id="ARBA00021963"/>
    </source>
</evidence>
<dbReference type="GO" id="GO:0000049">
    <property type="term" value="F:tRNA binding"/>
    <property type="evidence" value="ECO:0007669"/>
    <property type="project" value="UniProtKB-KW"/>
</dbReference>
<dbReference type="EMBL" id="WIXP02000001">
    <property type="protein sequence ID" value="KAF6216867.1"/>
    <property type="molecule type" value="Genomic_DNA"/>
</dbReference>
<comment type="subunit">
    <text evidence="13">Homotetramer formed by a catalytic dimer and a non-catalytic dimer serving as a binding platform that orients tRNASec for catalysis. Each tetramer binds the CCA ends of two tRNAs which point to the active sites of the catalytic dimer.</text>
</comment>
<keyword evidence="12" id="KW-0711">Selenium</keyword>
<evidence type="ECO:0000256" key="1">
    <source>
        <dbReference type="ARBA" id="ARBA00001933"/>
    </source>
</evidence>
<evidence type="ECO:0000256" key="4">
    <source>
        <dbReference type="ARBA" id="ARBA00007037"/>
    </source>
</evidence>
<name>A0A8S9Y6F4_APOLU</name>
<gene>
    <name evidence="19" type="ORF">GE061_001217</name>
</gene>
<dbReference type="SUPFAM" id="SSF53383">
    <property type="entry name" value="PLP-dependent transferases"/>
    <property type="match status" value="1"/>
</dbReference>
<keyword evidence="7" id="KW-0820">tRNA-binding</keyword>
<evidence type="ECO:0000256" key="15">
    <source>
        <dbReference type="ARBA" id="ARBA00032048"/>
    </source>
</evidence>
<dbReference type="InterPro" id="IPR015421">
    <property type="entry name" value="PyrdxlP-dep_Trfase_major"/>
</dbReference>
<dbReference type="AlphaFoldDB" id="A0A8S9Y6F4"/>
<evidence type="ECO:0000256" key="2">
    <source>
        <dbReference type="ARBA" id="ARBA00002552"/>
    </source>
</evidence>
<feature type="compositionally biased region" description="Polar residues" evidence="18">
    <location>
        <begin position="496"/>
        <end position="505"/>
    </location>
</feature>
<keyword evidence="20" id="KW-1185">Reference proteome</keyword>
<keyword evidence="11" id="KW-0648">Protein biosynthesis</keyword>
<evidence type="ECO:0000256" key="7">
    <source>
        <dbReference type="ARBA" id="ARBA00022555"/>
    </source>
</evidence>
<comment type="pathway">
    <text evidence="3">Aminoacyl-tRNA biosynthesis; selenocysteinyl-tRNA(Sec) biosynthesis; selenocysteinyl-tRNA(Sec) from L-seryl-tRNA(Sec) (archaeal/eukaryal route): step 2/2.</text>
</comment>
<dbReference type="NCBIfam" id="TIGR03531">
    <property type="entry name" value="selenium_SpcS"/>
    <property type="match status" value="1"/>
</dbReference>
<dbReference type="Proteomes" id="UP000466442">
    <property type="component" value="Linkage Group LG1"/>
</dbReference>
<dbReference type="InterPro" id="IPR008829">
    <property type="entry name" value="SepSecS/SepCysS"/>
</dbReference>
<keyword evidence="9" id="KW-0694">RNA-binding</keyword>
<evidence type="ECO:0000256" key="9">
    <source>
        <dbReference type="ARBA" id="ARBA00022884"/>
    </source>
</evidence>
<evidence type="ECO:0000256" key="10">
    <source>
        <dbReference type="ARBA" id="ARBA00022898"/>
    </source>
</evidence>
<dbReference type="Pfam" id="PF05889">
    <property type="entry name" value="SepSecS"/>
    <property type="match status" value="1"/>
</dbReference>
<dbReference type="GO" id="GO:0001717">
    <property type="term" value="P:conversion of seryl-tRNAsec to selenocys-tRNAsec"/>
    <property type="evidence" value="ECO:0007669"/>
    <property type="project" value="InterPro"/>
</dbReference>
<evidence type="ECO:0000256" key="8">
    <source>
        <dbReference type="ARBA" id="ARBA00022679"/>
    </source>
</evidence>
<accession>A0A8S9Y6F4</accession>
<evidence type="ECO:0000256" key="3">
    <source>
        <dbReference type="ARBA" id="ARBA00004822"/>
    </source>
</evidence>
<comment type="similarity">
    <text evidence="4">Belongs to the SepSecS family.</text>
</comment>
<sequence>MNNQSFTLAERLIPSTYLQQAASSKRSRENLIRVLIEQRKWPEEGWDDATIELFMADLAQMDSNNFPGNSGVGEREARFASSLVARRHYRLGHGIGRSGDIGEVQPKAAGSSLLTKLANALLLDTIRFMGVNNSAGCFLVPMATGMSLVLCMLTIKQDRPAAKFVLWSRIDQKSCFKCILTAGLQPIIIEPIMSGDELRTDVNAFETQMSTLGSNNIVCVLSTTSCFAPRASDSLEQIAALCSRYNIPHLVNNAYGLQSSRLMHLIQEAAKKGRVDAFVQSTDKNLLVPVGGAIISGFDKGLLERISRNYPGRASASPVVDVFMTLLSLGSNGYKNLICERKEMFKYLKEELGKIAAKHGERILDTRNNPISMAMTLSTLSAGGDNKRVPLLGSMLFLRYVSGTRCITGSEHKDVATYHFEGWGAHHSNANCPYITAAAGIGMKKTDVDLFVHRLDKALAKVKGRSAPPTPTSVEEIGSSGRRSGGRVVNGESGEQGSSAGTSLASSKVGTSFLPLTNTPLQTAEDFLVYPRPNGSEINENHVLVEQSSFFESAKEEDPTALMFEETPKDGKLVCDDPPLSDTEVAAKEYGIDSLDSTSDPEYDPEVDLSDITVESDDKKRLRTIRPKESKNLSTCFKEINFNSGPTVNCSRTSPALSSAWKEQGIISLDDLEAQNDNVNNDDVTVRLKIAVIFRWYLLRCLVVH</sequence>
<dbReference type="GO" id="GO:0001514">
    <property type="term" value="P:selenocysteine incorporation"/>
    <property type="evidence" value="ECO:0007669"/>
    <property type="project" value="TreeGrafter"/>
</dbReference>
<comment type="catalytic activity">
    <reaction evidence="17">
        <text>O-phospho-L-seryl-tRNA(Sec) + selenophosphate + H2O = L-selenocysteinyl-tRNA(Sec) + 2 phosphate</text>
        <dbReference type="Rhea" id="RHEA:25041"/>
        <dbReference type="Rhea" id="RHEA-COMP:9743"/>
        <dbReference type="Rhea" id="RHEA-COMP:9947"/>
        <dbReference type="ChEBI" id="CHEBI:15377"/>
        <dbReference type="ChEBI" id="CHEBI:16144"/>
        <dbReference type="ChEBI" id="CHEBI:43474"/>
        <dbReference type="ChEBI" id="CHEBI:78551"/>
        <dbReference type="ChEBI" id="CHEBI:78573"/>
        <dbReference type="EC" id="2.9.1.2"/>
    </reaction>
</comment>
<evidence type="ECO:0000256" key="16">
    <source>
        <dbReference type="ARBA" id="ARBA00032693"/>
    </source>
</evidence>
<evidence type="ECO:0000313" key="20">
    <source>
        <dbReference type="Proteomes" id="UP000466442"/>
    </source>
</evidence>
<organism evidence="19 20">
    <name type="scientific">Apolygus lucorum</name>
    <name type="common">Small green plant bug</name>
    <name type="synonym">Lygocoris lucorum</name>
    <dbReference type="NCBI Taxonomy" id="248454"/>
    <lineage>
        <taxon>Eukaryota</taxon>
        <taxon>Metazoa</taxon>
        <taxon>Ecdysozoa</taxon>
        <taxon>Arthropoda</taxon>
        <taxon>Hexapoda</taxon>
        <taxon>Insecta</taxon>
        <taxon>Pterygota</taxon>
        <taxon>Neoptera</taxon>
        <taxon>Paraneoptera</taxon>
        <taxon>Hemiptera</taxon>
        <taxon>Heteroptera</taxon>
        <taxon>Panheteroptera</taxon>
        <taxon>Cimicomorpha</taxon>
        <taxon>Miridae</taxon>
        <taxon>Mirini</taxon>
        <taxon>Apolygus</taxon>
    </lineage>
</organism>
<evidence type="ECO:0000256" key="18">
    <source>
        <dbReference type="SAM" id="MobiDB-lite"/>
    </source>
</evidence>
<dbReference type="PANTHER" id="PTHR12944:SF2">
    <property type="entry name" value="O-PHOSPHOSERYL-TRNA(SEC) SELENIUM TRANSFERASE"/>
    <property type="match status" value="1"/>
</dbReference>
<evidence type="ECO:0000256" key="5">
    <source>
        <dbReference type="ARBA" id="ARBA00012464"/>
    </source>
</evidence>
<reference evidence="19" key="1">
    <citation type="journal article" date="2021" name="Mol. Ecol. Resour.">
        <title>Apolygus lucorum genome provides insights into omnivorousness and mesophyll feeding.</title>
        <authorList>
            <person name="Liu Y."/>
            <person name="Liu H."/>
            <person name="Wang H."/>
            <person name="Huang T."/>
            <person name="Liu B."/>
            <person name="Yang B."/>
            <person name="Yin L."/>
            <person name="Li B."/>
            <person name="Zhang Y."/>
            <person name="Zhang S."/>
            <person name="Jiang F."/>
            <person name="Zhang X."/>
            <person name="Ren Y."/>
            <person name="Wang B."/>
            <person name="Wang S."/>
            <person name="Lu Y."/>
            <person name="Wu K."/>
            <person name="Fan W."/>
            <person name="Wang G."/>
        </authorList>
    </citation>
    <scope>NUCLEOTIDE SEQUENCE</scope>
    <source>
        <strain evidence="19">12Hb</strain>
    </source>
</reference>
<feature type="region of interest" description="Disordered" evidence="18">
    <location>
        <begin position="462"/>
        <end position="505"/>
    </location>
</feature>
<comment type="cofactor">
    <cofactor evidence="1">
        <name>pyridoxal 5'-phosphate</name>
        <dbReference type="ChEBI" id="CHEBI:597326"/>
    </cofactor>
</comment>
<dbReference type="OrthoDB" id="10263545at2759"/>
<dbReference type="Gene3D" id="3.40.640.10">
    <property type="entry name" value="Type I PLP-dependent aspartate aminotransferase-like (Major domain)"/>
    <property type="match status" value="1"/>
</dbReference>